<evidence type="ECO:0000256" key="4">
    <source>
        <dbReference type="ARBA" id="ARBA00023242"/>
    </source>
</evidence>
<dbReference type="CDD" id="cd12148">
    <property type="entry name" value="fungal_TF_MHR"/>
    <property type="match status" value="1"/>
</dbReference>
<dbReference type="GO" id="GO:0006351">
    <property type="term" value="P:DNA-templated transcription"/>
    <property type="evidence" value="ECO:0007669"/>
    <property type="project" value="InterPro"/>
</dbReference>
<dbReference type="PANTHER" id="PTHR46910:SF3">
    <property type="entry name" value="HALOTOLERANCE PROTEIN 9-RELATED"/>
    <property type="match status" value="1"/>
</dbReference>
<evidence type="ECO:0000256" key="1">
    <source>
        <dbReference type="ARBA" id="ARBA00004123"/>
    </source>
</evidence>
<proteinExistence type="predicted"/>
<dbReference type="AlphaFoldDB" id="A0AA39CEC5"/>
<protein>
    <recommendedName>
        <fullName evidence="8">Transcription factor domain-containing protein</fullName>
    </recommendedName>
</protein>
<organism evidence="6 7">
    <name type="scientific">Cladophialophora chaetospira</name>
    <dbReference type="NCBI Taxonomy" id="386627"/>
    <lineage>
        <taxon>Eukaryota</taxon>
        <taxon>Fungi</taxon>
        <taxon>Dikarya</taxon>
        <taxon>Ascomycota</taxon>
        <taxon>Pezizomycotina</taxon>
        <taxon>Eurotiomycetes</taxon>
        <taxon>Chaetothyriomycetidae</taxon>
        <taxon>Chaetothyriales</taxon>
        <taxon>Herpotrichiellaceae</taxon>
        <taxon>Cladophialophora</taxon>
    </lineage>
</organism>
<evidence type="ECO:0000313" key="7">
    <source>
        <dbReference type="Proteomes" id="UP001172673"/>
    </source>
</evidence>
<keyword evidence="7" id="KW-1185">Reference proteome</keyword>
<reference evidence="6" key="1">
    <citation type="submission" date="2022-10" db="EMBL/GenBank/DDBJ databases">
        <title>Culturing micro-colonial fungi from biological soil crusts in the Mojave desert and describing Neophaeococcomyces mojavensis, and introducing the new genera and species Taxawa tesnikishii.</title>
        <authorList>
            <person name="Kurbessoian T."/>
            <person name="Stajich J.E."/>
        </authorList>
    </citation>
    <scope>NUCLEOTIDE SEQUENCE</scope>
    <source>
        <strain evidence="6">TK_41</strain>
    </source>
</reference>
<evidence type="ECO:0000256" key="3">
    <source>
        <dbReference type="ARBA" id="ARBA00023125"/>
    </source>
</evidence>
<dbReference type="GO" id="GO:0003677">
    <property type="term" value="F:DNA binding"/>
    <property type="evidence" value="ECO:0007669"/>
    <property type="project" value="UniProtKB-KW"/>
</dbReference>
<dbReference type="GO" id="GO:0003700">
    <property type="term" value="F:DNA-binding transcription factor activity"/>
    <property type="evidence" value="ECO:0007669"/>
    <property type="project" value="InterPro"/>
</dbReference>
<evidence type="ECO:0000256" key="5">
    <source>
        <dbReference type="SAM" id="MobiDB-lite"/>
    </source>
</evidence>
<gene>
    <name evidence="6" type="ORF">H2200_009957</name>
</gene>
<keyword evidence="4" id="KW-0539">Nucleus</keyword>
<dbReference type="EMBL" id="JAPDRK010000016">
    <property type="protein sequence ID" value="KAJ9605300.1"/>
    <property type="molecule type" value="Genomic_DNA"/>
</dbReference>
<feature type="region of interest" description="Disordered" evidence="5">
    <location>
        <begin position="135"/>
        <end position="165"/>
    </location>
</feature>
<dbReference type="PANTHER" id="PTHR46910">
    <property type="entry name" value="TRANSCRIPTION FACTOR PDR1"/>
    <property type="match status" value="1"/>
</dbReference>
<keyword evidence="2" id="KW-0479">Metal-binding</keyword>
<dbReference type="InterPro" id="IPR050987">
    <property type="entry name" value="AtrR-like"/>
</dbReference>
<sequence length="633" mass="71089">MPLKRGLEREACDLSLRVTEGQAACSQCARREESCRLDDSDDIRVQRRRRVSAGVVVKDTIVEGSQPCPDLSAATFARVSQVQSHPAEDANVAPSQYQDDLFMDDTFDLSLDNILFLDQIFMGDSGPAEWSSSLLVSNEQDPPSTVDNEPANTQGQHEQSNASSAEATDLFPWPSDLSDPTILTAALRSYFNFAASFLSIILEDAFWQDYHAGRCSQALVYAIACRGLPFTTATKEWDLQRRLAWKFREAFLQARSSASDDGMIRLDDLEALALMIGFEYEEAGSPPLHSSLGRLFLTHESLVLMTLQSRICDRTSTGSDPSAILTRAGERRALLYWHVYGLDAFHCLDRKQVSYIPDDDANRSAILPQHEAKSYFDAILALAIIARKTVQTLCSPAAKRRGVESKDVYVLYEELYHWRDNSCPEHLRRHEGGGGRLANENLGSPNANVSKKHIQLHRAVLWALEIDYLLQIEDCVSRYGIQDSTSLEAETIAIRVEYESVRALTDMIDICRWMKQHEIRGVEDKRHSLIDLAPSPLRNVCAGLCFWSCQRGIEFCRRDPLTLLQCSSAGAHTGGDHARINRKRRHVKTYTDAARLLRDAVATAISHHDTSRVVERLDKQRALLETELDNMQA</sequence>
<accession>A0AA39CEC5</accession>
<comment type="caution">
    <text evidence="6">The sequence shown here is derived from an EMBL/GenBank/DDBJ whole genome shotgun (WGS) entry which is preliminary data.</text>
</comment>
<dbReference type="GO" id="GO:0005634">
    <property type="term" value="C:nucleus"/>
    <property type="evidence" value="ECO:0007669"/>
    <property type="project" value="UniProtKB-SubCell"/>
</dbReference>
<keyword evidence="3" id="KW-0238">DNA-binding</keyword>
<name>A0AA39CEC5_9EURO</name>
<dbReference type="Proteomes" id="UP001172673">
    <property type="component" value="Unassembled WGS sequence"/>
</dbReference>
<evidence type="ECO:0000313" key="6">
    <source>
        <dbReference type="EMBL" id="KAJ9605300.1"/>
    </source>
</evidence>
<evidence type="ECO:0000256" key="2">
    <source>
        <dbReference type="ARBA" id="ARBA00022723"/>
    </source>
</evidence>
<evidence type="ECO:0008006" key="8">
    <source>
        <dbReference type="Google" id="ProtNLM"/>
    </source>
</evidence>
<dbReference type="GO" id="GO:0008270">
    <property type="term" value="F:zinc ion binding"/>
    <property type="evidence" value="ECO:0007669"/>
    <property type="project" value="InterPro"/>
</dbReference>
<comment type="subcellular location">
    <subcellularLocation>
        <location evidence="1">Nucleus</location>
    </subcellularLocation>
</comment>